<dbReference type="InterPro" id="IPR027417">
    <property type="entry name" value="P-loop_NTPase"/>
</dbReference>
<dbReference type="InterPro" id="IPR022488">
    <property type="entry name" value="PPK2-related"/>
</dbReference>
<evidence type="ECO:0000256" key="1">
    <source>
        <dbReference type="ARBA" id="ARBA00009924"/>
    </source>
</evidence>
<dbReference type="PIRSF" id="PIRSF028756">
    <property type="entry name" value="PPK2_prd"/>
    <property type="match status" value="1"/>
</dbReference>
<comment type="similarity">
    <text evidence="1 6">Belongs to the polyphosphate kinase 2 (PPK2) family. Class I subfamily.</text>
</comment>
<keyword evidence="9" id="KW-1185">Reference proteome</keyword>
<keyword evidence="4" id="KW-0066">ATP synthesis</keyword>
<dbReference type="NCBIfam" id="TIGR03707">
    <property type="entry name" value="PPK2_P_aer"/>
    <property type="match status" value="1"/>
</dbReference>
<dbReference type="AlphaFoldDB" id="A0A5C8PN13"/>
<evidence type="ECO:0000313" key="8">
    <source>
        <dbReference type="EMBL" id="TXL75656.1"/>
    </source>
</evidence>
<evidence type="ECO:0000256" key="2">
    <source>
        <dbReference type="ARBA" id="ARBA00022679"/>
    </source>
</evidence>
<keyword evidence="2 6" id="KW-0808">Transferase</keyword>
<dbReference type="EMBL" id="VDUZ01000013">
    <property type="protein sequence ID" value="TXL75656.1"/>
    <property type="molecule type" value="Genomic_DNA"/>
</dbReference>
<protein>
    <recommendedName>
        <fullName evidence="6">ADP/GDP-polyphosphate phosphotransferase</fullName>
        <ecNumber evidence="6">2.7.4.-</ecNumber>
    </recommendedName>
    <alternativeName>
        <fullName evidence="6">Polyphosphate kinase PPK2</fullName>
    </alternativeName>
</protein>
<feature type="domain" description="Polyphosphate kinase-2-related" evidence="7">
    <location>
        <begin position="19"/>
        <end position="244"/>
    </location>
</feature>
<keyword evidence="3 6" id="KW-0418">Kinase</keyword>
<comment type="caution">
    <text evidence="8">The sequence shown here is derived from an EMBL/GenBank/DDBJ whole genome shotgun (WGS) entry which is preliminary data.</text>
</comment>
<dbReference type="Pfam" id="PF03976">
    <property type="entry name" value="PPK2"/>
    <property type="match status" value="1"/>
</dbReference>
<comment type="function">
    <text evidence="6">Uses inorganic polyphosphate (polyP) as a donor to convert GDP to GTP or ADP to ATP.</text>
</comment>
<dbReference type="RefSeq" id="WP_147847458.1">
    <property type="nucleotide sequence ID" value="NZ_VDUZ01000013.1"/>
</dbReference>
<evidence type="ECO:0000256" key="4">
    <source>
        <dbReference type="ARBA" id="ARBA00023310"/>
    </source>
</evidence>
<evidence type="ECO:0000313" key="9">
    <source>
        <dbReference type="Proteomes" id="UP000321638"/>
    </source>
</evidence>
<evidence type="ECO:0000256" key="3">
    <source>
        <dbReference type="ARBA" id="ARBA00022777"/>
    </source>
</evidence>
<dbReference type="Gene3D" id="3.40.50.300">
    <property type="entry name" value="P-loop containing nucleotide triphosphate hydrolases"/>
    <property type="match status" value="1"/>
</dbReference>
<dbReference type="InterPro" id="IPR016898">
    <property type="entry name" value="Polyphosphate_phosphotransfera"/>
</dbReference>
<name>A0A5C8PN13_9HYPH</name>
<accession>A0A5C8PN13</accession>
<sequence length="273" mass="32002">MAKNQRKDDALEADAPDKLTNKQYRKELAKLHVELVKLQEWVKATGAKICIVFEGRDGAGKGGTIKAIMERVSPRVFRVIALPAPTERERSQMYVQRYISHLPAAGEIVIFDRSWYNRAGVERVMGFCTEEQARKFLSAVPAVERTIVESGVILIKYWLEVSPEEQTRRLEARIDDERKIWKLSPMDLKSYSRWYDYSRARDDMFNATDTAWAPWYVAHSDDKRRARLNIITHLLSKVPYEEVPREKIKLPDRQKRHGYEEPEYPYRMVPPKF</sequence>
<dbReference type="OrthoDB" id="9775224at2"/>
<organism evidence="8 9">
    <name type="scientific">Vineibacter terrae</name>
    <dbReference type="NCBI Taxonomy" id="2586908"/>
    <lineage>
        <taxon>Bacteria</taxon>
        <taxon>Pseudomonadati</taxon>
        <taxon>Pseudomonadota</taxon>
        <taxon>Alphaproteobacteria</taxon>
        <taxon>Hyphomicrobiales</taxon>
        <taxon>Vineibacter</taxon>
    </lineage>
</organism>
<comment type="subunit">
    <text evidence="6">Homotetramer.</text>
</comment>
<dbReference type="PANTHER" id="PTHR34383">
    <property type="entry name" value="POLYPHOSPHATE:AMP PHOSPHOTRANSFERASE-RELATED"/>
    <property type="match status" value="1"/>
</dbReference>
<dbReference type="EC" id="2.7.4.-" evidence="6"/>
<evidence type="ECO:0000256" key="5">
    <source>
        <dbReference type="ARBA" id="ARBA00024500"/>
    </source>
</evidence>
<comment type="catalytic activity">
    <reaction evidence="5">
        <text>[phosphate](n) + ATP = [phosphate](n+1) + ADP</text>
        <dbReference type="Rhea" id="RHEA:19573"/>
        <dbReference type="Rhea" id="RHEA-COMP:9859"/>
        <dbReference type="Rhea" id="RHEA-COMP:14280"/>
        <dbReference type="ChEBI" id="CHEBI:16838"/>
        <dbReference type="ChEBI" id="CHEBI:30616"/>
        <dbReference type="ChEBI" id="CHEBI:456216"/>
    </reaction>
    <physiologicalReaction direction="right-to-left" evidence="5">
        <dbReference type="Rhea" id="RHEA:19575"/>
    </physiologicalReaction>
</comment>
<evidence type="ECO:0000259" key="7">
    <source>
        <dbReference type="Pfam" id="PF03976"/>
    </source>
</evidence>
<evidence type="ECO:0000256" key="6">
    <source>
        <dbReference type="RuleBase" id="RU369062"/>
    </source>
</evidence>
<dbReference type="GO" id="GO:0006754">
    <property type="term" value="P:ATP biosynthetic process"/>
    <property type="evidence" value="ECO:0007669"/>
    <property type="project" value="UniProtKB-KW"/>
</dbReference>
<dbReference type="PANTHER" id="PTHR34383:SF1">
    <property type="entry name" value="ADP-POLYPHOSPHATE PHOSPHOTRANSFERASE"/>
    <property type="match status" value="1"/>
</dbReference>
<proteinExistence type="inferred from homology"/>
<dbReference type="InterPro" id="IPR022486">
    <property type="entry name" value="PPK2_PA0141"/>
</dbReference>
<dbReference type="GO" id="GO:0008976">
    <property type="term" value="F:polyphosphate kinase activity"/>
    <property type="evidence" value="ECO:0007669"/>
    <property type="project" value="UniProtKB-UniRule"/>
</dbReference>
<gene>
    <name evidence="8" type="primary">ppk2</name>
    <name evidence="8" type="ORF">FHP25_13465</name>
</gene>
<reference evidence="8 9" key="1">
    <citation type="submission" date="2019-06" db="EMBL/GenBank/DDBJ databases">
        <title>New taxonomy in bacterial strain CC-CFT640, isolated from vineyard.</title>
        <authorList>
            <person name="Lin S.-Y."/>
            <person name="Tsai C.-F."/>
            <person name="Young C.-C."/>
        </authorList>
    </citation>
    <scope>NUCLEOTIDE SEQUENCE [LARGE SCALE GENOMIC DNA]</scope>
    <source>
        <strain evidence="8 9">CC-CFT640</strain>
    </source>
</reference>
<dbReference type="SUPFAM" id="SSF52540">
    <property type="entry name" value="P-loop containing nucleoside triphosphate hydrolases"/>
    <property type="match status" value="1"/>
</dbReference>
<dbReference type="Proteomes" id="UP000321638">
    <property type="component" value="Unassembled WGS sequence"/>
</dbReference>